<evidence type="ECO:0000313" key="1">
    <source>
        <dbReference type="EMBL" id="KAJ0171795.1"/>
    </source>
</evidence>
<organism evidence="1 2">
    <name type="scientific">Dendrolimus kikuchii</name>
    <dbReference type="NCBI Taxonomy" id="765133"/>
    <lineage>
        <taxon>Eukaryota</taxon>
        <taxon>Metazoa</taxon>
        <taxon>Ecdysozoa</taxon>
        <taxon>Arthropoda</taxon>
        <taxon>Hexapoda</taxon>
        <taxon>Insecta</taxon>
        <taxon>Pterygota</taxon>
        <taxon>Neoptera</taxon>
        <taxon>Endopterygota</taxon>
        <taxon>Lepidoptera</taxon>
        <taxon>Glossata</taxon>
        <taxon>Ditrysia</taxon>
        <taxon>Bombycoidea</taxon>
        <taxon>Lasiocampidae</taxon>
        <taxon>Dendrolimus</taxon>
    </lineage>
</organism>
<dbReference type="EMBL" id="CM034409">
    <property type="protein sequence ID" value="KAJ0171795.1"/>
    <property type="molecule type" value="Genomic_DNA"/>
</dbReference>
<sequence>MSESRAPSPKYGKLDIAVTDTDDDALCPPPSGPSTSNLNPNPTNDTNLNSDTVSPLESLPEIPQEVLNDVIGTDTSPADNIDFNLSPLNPFIPAEASATDPPPILPEPCPETQPNPQPSTSWQYPETLPAAIVPRGNPDTLSSVSENLPLSDETYNKFLKSPTKLYNTHITEHNQDLLKATQSLIIVPTTIDMDESIPYVQEILDNCSNPERDEFLKMERSLYTFLPLTTVIDNIEYVLKLILILGPTG</sequence>
<accession>A0ACC1CJN6</accession>
<proteinExistence type="predicted"/>
<comment type="caution">
    <text evidence="1">The sequence shown here is derived from an EMBL/GenBank/DDBJ whole genome shotgun (WGS) entry which is preliminary data.</text>
</comment>
<reference evidence="1 2" key="1">
    <citation type="journal article" date="2021" name="Front. Genet.">
        <title>Chromosome-Level Genome Assembly Reveals Significant Gene Expansion in the Toll and IMD Signaling Pathways of Dendrolimus kikuchii.</title>
        <authorList>
            <person name="Zhou J."/>
            <person name="Wu P."/>
            <person name="Xiong Z."/>
            <person name="Liu N."/>
            <person name="Zhao N."/>
            <person name="Ji M."/>
            <person name="Qiu Y."/>
            <person name="Yang B."/>
        </authorList>
    </citation>
    <scope>NUCLEOTIDE SEQUENCE [LARGE SCALE GENOMIC DNA]</scope>
    <source>
        <strain evidence="1">Ann1</strain>
    </source>
</reference>
<keyword evidence="2" id="KW-1185">Reference proteome</keyword>
<protein>
    <submittedName>
        <fullName evidence="1">Uncharacterized protein</fullName>
    </submittedName>
</protein>
<dbReference type="Proteomes" id="UP000824533">
    <property type="component" value="Linkage Group LG23"/>
</dbReference>
<name>A0ACC1CJN6_9NEOP</name>
<gene>
    <name evidence="1" type="ORF">K1T71_012558</name>
</gene>
<evidence type="ECO:0000313" key="2">
    <source>
        <dbReference type="Proteomes" id="UP000824533"/>
    </source>
</evidence>